<feature type="region of interest" description="Disordered" evidence="1">
    <location>
        <begin position="288"/>
        <end position="335"/>
    </location>
</feature>
<accession>A0A2G8LR26</accession>
<dbReference type="Proteomes" id="UP000230750">
    <property type="component" value="Unassembled WGS sequence"/>
</dbReference>
<dbReference type="EMBL" id="MRZV01000008">
    <property type="protein sequence ID" value="PIK62630.1"/>
    <property type="molecule type" value="Genomic_DNA"/>
</dbReference>
<evidence type="ECO:0000313" key="2">
    <source>
        <dbReference type="EMBL" id="PIK62630.1"/>
    </source>
</evidence>
<comment type="caution">
    <text evidence="2">The sequence shown here is derived from an EMBL/GenBank/DDBJ whole genome shotgun (WGS) entry which is preliminary data.</text>
</comment>
<evidence type="ECO:0000313" key="3">
    <source>
        <dbReference type="Proteomes" id="UP000230750"/>
    </source>
</evidence>
<name>A0A2G8LR26_STIJA</name>
<reference evidence="2 3" key="1">
    <citation type="journal article" date="2017" name="PLoS Biol.">
        <title>The sea cucumber genome provides insights into morphological evolution and visceral regeneration.</title>
        <authorList>
            <person name="Zhang X."/>
            <person name="Sun L."/>
            <person name="Yuan J."/>
            <person name="Sun Y."/>
            <person name="Gao Y."/>
            <person name="Zhang L."/>
            <person name="Li S."/>
            <person name="Dai H."/>
            <person name="Hamel J.F."/>
            <person name="Liu C."/>
            <person name="Yu Y."/>
            <person name="Liu S."/>
            <person name="Lin W."/>
            <person name="Guo K."/>
            <person name="Jin S."/>
            <person name="Xu P."/>
            <person name="Storey K.B."/>
            <person name="Huan P."/>
            <person name="Zhang T."/>
            <person name="Zhou Y."/>
            <person name="Zhang J."/>
            <person name="Lin C."/>
            <person name="Li X."/>
            <person name="Xing L."/>
            <person name="Huo D."/>
            <person name="Sun M."/>
            <person name="Wang L."/>
            <person name="Mercier A."/>
            <person name="Li F."/>
            <person name="Yang H."/>
            <person name="Xiang J."/>
        </authorList>
    </citation>
    <scope>NUCLEOTIDE SEQUENCE [LARGE SCALE GENOMIC DNA]</scope>
    <source>
        <strain evidence="2">Shaxun</strain>
        <tissue evidence="2">Muscle</tissue>
    </source>
</reference>
<organism evidence="2 3">
    <name type="scientific">Stichopus japonicus</name>
    <name type="common">Sea cucumber</name>
    <dbReference type="NCBI Taxonomy" id="307972"/>
    <lineage>
        <taxon>Eukaryota</taxon>
        <taxon>Metazoa</taxon>
        <taxon>Echinodermata</taxon>
        <taxon>Eleutherozoa</taxon>
        <taxon>Echinozoa</taxon>
        <taxon>Holothuroidea</taxon>
        <taxon>Aspidochirotacea</taxon>
        <taxon>Aspidochirotida</taxon>
        <taxon>Stichopodidae</taxon>
        <taxon>Apostichopus</taxon>
    </lineage>
</organism>
<keyword evidence="3" id="KW-1185">Reference proteome</keyword>
<evidence type="ECO:0000256" key="1">
    <source>
        <dbReference type="SAM" id="MobiDB-lite"/>
    </source>
</evidence>
<dbReference type="AlphaFoldDB" id="A0A2G8LR26"/>
<feature type="compositionally biased region" description="Basic and acidic residues" evidence="1">
    <location>
        <begin position="323"/>
        <end position="335"/>
    </location>
</feature>
<protein>
    <submittedName>
        <fullName evidence="2">Uncharacterized protein</fullName>
    </submittedName>
</protein>
<feature type="region of interest" description="Disordered" evidence="1">
    <location>
        <begin position="149"/>
        <end position="174"/>
    </location>
</feature>
<proteinExistence type="predicted"/>
<sequence length="461" mass="52262">MTIPEVPHHDTLLTFPKEVAKPTHPGGIALEKKQDLSKTSEIVLSGENTESTSTSTKSHVPFPHNTFTIISTPNVGTLTQKSEDGLPQTSVNIENTKRTMSTHLTYPQVISSQPLPSRLQEEELGVASVQEEPKMQDKNVKQANKISPLIPSRIAPPPPPNINQNSNSHQPKKPADCLGNRIVLGSDDVSKAATLNIRNFQRTAQRSTERIPTKRNYANQEPTHGMYFSLRKPTPHENYHKEFQRENSLEDDIATQIRPQQTFQTFGKKSSSQNEHSLLCPNDEITKVSPEHQQQPKLPPRITSRSQSLNRDKLQTPPQTVETFDKKESHQLSKSDILSPRHDEIRKVSQEHELPPELPIKIISRGQFLNQNQLQNSSPVIQQNSVTGGSVLQRQPELEKHVNRHMMITRAHPKTLAAAQNISPLRDTEQNRDHFTKLFPHHMGSYYSMRSKWAMQKVQRK</sequence>
<gene>
    <name evidence="2" type="ORF">BSL78_00422</name>
</gene>